<evidence type="ECO:0000313" key="2">
    <source>
        <dbReference type="Proteomes" id="UP001139451"/>
    </source>
</evidence>
<dbReference type="Proteomes" id="UP001139451">
    <property type="component" value="Unassembled WGS sequence"/>
</dbReference>
<dbReference type="AlphaFoldDB" id="A0A9X2KMT6"/>
<name>A0A9X2KMT6_9SPHN</name>
<dbReference type="Gene3D" id="1.10.10.10">
    <property type="entry name" value="Winged helix-like DNA-binding domain superfamily/Winged helix DNA-binding domain"/>
    <property type="match status" value="1"/>
</dbReference>
<comment type="caution">
    <text evidence="1">The sequence shown here is derived from an EMBL/GenBank/DDBJ whole genome shotgun (WGS) entry which is preliminary data.</text>
</comment>
<protein>
    <submittedName>
        <fullName evidence="1">LysR family transcriptional regulator</fullName>
    </submittedName>
</protein>
<evidence type="ECO:0000313" key="1">
    <source>
        <dbReference type="EMBL" id="MCP3732969.1"/>
    </source>
</evidence>
<dbReference type="InterPro" id="IPR051815">
    <property type="entry name" value="Molybdate_resp_trans_reg"/>
</dbReference>
<proteinExistence type="predicted"/>
<dbReference type="RefSeq" id="WP_254296963.1">
    <property type="nucleotide sequence ID" value="NZ_JAMLDX010000027.1"/>
</dbReference>
<dbReference type="InterPro" id="IPR036390">
    <property type="entry name" value="WH_DNA-bd_sf"/>
</dbReference>
<dbReference type="EMBL" id="JAMLDX010000027">
    <property type="protein sequence ID" value="MCP3732969.1"/>
    <property type="molecule type" value="Genomic_DNA"/>
</dbReference>
<dbReference type="SUPFAM" id="SSF46785">
    <property type="entry name" value="Winged helix' DNA-binding domain"/>
    <property type="match status" value="1"/>
</dbReference>
<dbReference type="PANTHER" id="PTHR30432:SF1">
    <property type="entry name" value="DNA-BINDING TRANSCRIPTIONAL DUAL REGULATOR MODE"/>
    <property type="match status" value="1"/>
</dbReference>
<reference evidence="1" key="1">
    <citation type="submission" date="2022-05" db="EMBL/GenBank/DDBJ databases">
        <title>Sphingomonas sp. strain MG17 Genome sequencing and assembly.</title>
        <authorList>
            <person name="Kim I."/>
        </authorList>
    </citation>
    <scope>NUCLEOTIDE SEQUENCE</scope>
    <source>
        <strain evidence="1">MG17</strain>
    </source>
</reference>
<keyword evidence="2" id="KW-1185">Reference proteome</keyword>
<dbReference type="InterPro" id="IPR036388">
    <property type="entry name" value="WH-like_DNA-bd_sf"/>
</dbReference>
<accession>A0A9X2KMT6</accession>
<dbReference type="PANTHER" id="PTHR30432">
    <property type="entry name" value="TRANSCRIPTIONAL REGULATOR MODE"/>
    <property type="match status" value="1"/>
</dbReference>
<organism evidence="1 2">
    <name type="scientific">Sphingomonas tagetis</name>
    <dbReference type="NCBI Taxonomy" id="2949092"/>
    <lineage>
        <taxon>Bacteria</taxon>
        <taxon>Pseudomonadati</taxon>
        <taxon>Pseudomonadota</taxon>
        <taxon>Alphaproteobacteria</taxon>
        <taxon>Sphingomonadales</taxon>
        <taxon>Sphingomonadaceae</taxon>
        <taxon>Sphingomonas</taxon>
    </lineage>
</organism>
<gene>
    <name evidence="1" type="ORF">M9978_21365</name>
</gene>
<sequence length="121" mass="13025">MQIGPLKLKAQLLCGDAIAMGPGKADLLEAIDRTGSISAAGRAMGMSYRRAWLLVDEMNRCWVDKLVETVPGGAGDRGARMTPFGRKVLGAYREIEHQLDSALTDSPLQQLSTLLRTPDAA</sequence>